<protein>
    <recommendedName>
        <fullName evidence="2">EF-hand domain-containing protein</fullName>
    </recommendedName>
</protein>
<dbReference type="SUPFAM" id="SSF47473">
    <property type="entry name" value="EF-hand"/>
    <property type="match status" value="1"/>
</dbReference>
<gene>
    <name evidence="3" type="ORF">B5M09_007239</name>
</gene>
<dbReference type="PROSITE" id="PS00018">
    <property type="entry name" value="EF_HAND_1"/>
    <property type="match status" value="1"/>
</dbReference>
<proteinExistence type="predicted"/>
<dbReference type="InterPro" id="IPR002048">
    <property type="entry name" value="EF_hand_dom"/>
</dbReference>
<comment type="caution">
    <text evidence="3">The sequence shown here is derived from an EMBL/GenBank/DDBJ whole genome shotgun (WGS) entry which is preliminary data.</text>
</comment>
<keyword evidence="4" id="KW-1185">Reference proteome</keyword>
<dbReference type="SMART" id="SM00054">
    <property type="entry name" value="EFh"/>
    <property type="match status" value="2"/>
</dbReference>
<dbReference type="Pfam" id="PF13202">
    <property type="entry name" value="EF-hand_5"/>
    <property type="match status" value="2"/>
</dbReference>
<dbReference type="PROSITE" id="PS50222">
    <property type="entry name" value="EF_HAND_2"/>
    <property type="match status" value="2"/>
</dbReference>
<sequence length="577" mass="65084">MHAPRLRLILGMPDVDGCTVSMKGCNLNERSQAKVFDPMEPGGDYMLDCADPYDNMIATELLRLATLKKGCFFAKLDAKPSRDAPKKLTQSIKLVRKEATRPVPAKGAKTLLDLTFHDIDTNDAGVITLAELHGVLIDTDKSGTIDEAELSGGGLFHAVFRSIDANGSGTIDMDELRQAFIVIQRVHQHQAAQSAESLALRDESGGVWCVHETEIRMTAAQAIVLMESCGDMHETKRVGAVAKVLPQLTSVKEAQNLVKRVLSMSERFSLRIRLGALYFPLLGLPTNHYALDLSKQIDRQALIKLAEVAQAEKQFSKSRSGRGDTSQHGNWENFRNEWLDGKATILTSHFFQTMPQKGKLEFDYVSTSRPTRGTKPMSDRRYQQLVAQIARDSRTELRLPDKSTAGTRRRRSVGDRWELVRNAVRFRKFKKWIRDVKMAAEIVRCMPSVHNGKTETCRLLFPRLIDIEHFMEIFDALSFAEKQECARLLGWLNILNPQQPDRYYEFDLSVREEREAAKIFVKLAVTEPDDVTAEDGPRRTGWLTFEYTSDPSRGCAAVPAVRQELLQRVLCGTRLYL</sequence>
<evidence type="ECO:0000313" key="4">
    <source>
        <dbReference type="Proteomes" id="UP000284702"/>
    </source>
</evidence>
<dbReference type="CDD" id="cd00051">
    <property type="entry name" value="EFh"/>
    <property type="match status" value="1"/>
</dbReference>
<feature type="domain" description="EF-hand" evidence="2">
    <location>
        <begin position="107"/>
        <end position="142"/>
    </location>
</feature>
<dbReference type="GO" id="GO:0005509">
    <property type="term" value="F:calcium ion binding"/>
    <property type="evidence" value="ECO:0007669"/>
    <property type="project" value="InterPro"/>
</dbReference>
<dbReference type="EMBL" id="MZMZ02002016">
    <property type="protein sequence ID" value="RQM27615.1"/>
    <property type="molecule type" value="Genomic_DNA"/>
</dbReference>
<name>A0A3R7Y0I4_APHAT</name>
<keyword evidence="1" id="KW-0106">Calcium</keyword>
<dbReference type="VEuPathDB" id="FungiDB:H257_14969"/>
<dbReference type="Proteomes" id="UP000284702">
    <property type="component" value="Unassembled WGS sequence"/>
</dbReference>
<dbReference type="InterPro" id="IPR018247">
    <property type="entry name" value="EF_Hand_1_Ca_BS"/>
</dbReference>
<dbReference type="AlphaFoldDB" id="A0A3R7Y0I4"/>
<dbReference type="InterPro" id="IPR011992">
    <property type="entry name" value="EF-hand-dom_pair"/>
</dbReference>
<accession>A0A3R7Y0I4</accession>
<feature type="domain" description="EF-hand" evidence="2">
    <location>
        <begin position="151"/>
        <end position="186"/>
    </location>
</feature>
<reference evidence="3" key="1">
    <citation type="submission" date="2018-07" db="EMBL/GenBank/DDBJ databases">
        <title>Annotation of Aphanomyces astaci genome assembly.</title>
        <authorList>
            <person name="Studholme D.J."/>
        </authorList>
    </citation>
    <scope>NUCLEOTIDE SEQUENCE [LARGE SCALE GENOMIC DNA]</scope>
    <source>
        <strain evidence="3">Pc</strain>
    </source>
</reference>
<organism evidence="3 4">
    <name type="scientific">Aphanomyces astaci</name>
    <name type="common">Crayfish plague agent</name>
    <dbReference type="NCBI Taxonomy" id="112090"/>
    <lineage>
        <taxon>Eukaryota</taxon>
        <taxon>Sar</taxon>
        <taxon>Stramenopiles</taxon>
        <taxon>Oomycota</taxon>
        <taxon>Saprolegniomycetes</taxon>
        <taxon>Saprolegniales</taxon>
        <taxon>Verrucalvaceae</taxon>
        <taxon>Aphanomyces</taxon>
    </lineage>
</organism>
<evidence type="ECO:0000259" key="2">
    <source>
        <dbReference type="PROSITE" id="PS50222"/>
    </source>
</evidence>
<evidence type="ECO:0000313" key="3">
    <source>
        <dbReference type="EMBL" id="RQM27615.1"/>
    </source>
</evidence>
<dbReference type="Gene3D" id="1.10.238.10">
    <property type="entry name" value="EF-hand"/>
    <property type="match status" value="1"/>
</dbReference>
<evidence type="ECO:0000256" key="1">
    <source>
        <dbReference type="ARBA" id="ARBA00022837"/>
    </source>
</evidence>